<reference evidence="1 2" key="1">
    <citation type="submission" date="2024-12" db="EMBL/GenBank/DDBJ databases">
        <title>Forecasting of Potato common scab and diversities of Pathogenic streptomyces spp. in china.</title>
        <authorList>
            <person name="Handique U."/>
            <person name="Wu J."/>
        </authorList>
    </citation>
    <scope>NUCLEOTIDE SEQUENCE [LARGE SCALE GENOMIC DNA]</scope>
    <source>
        <strain evidence="1 2">ZRIMU1585</strain>
    </source>
</reference>
<dbReference type="EMBL" id="JBJVNE010000004">
    <property type="protein sequence ID" value="MFM9646229.1"/>
    <property type="molecule type" value="Genomic_DNA"/>
</dbReference>
<dbReference type="Proteomes" id="UP001631993">
    <property type="component" value="Unassembled WGS sequence"/>
</dbReference>
<name>A0ABW9IEK3_STRGJ</name>
<keyword evidence="2" id="KW-1185">Reference proteome</keyword>
<comment type="caution">
    <text evidence="1">The sequence shown here is derived from an EMBL/GenBank/DDBJ whole genome shotgun (WGS) entry which is preliminary data.</text>
</comment>
<organism evidence="1 2">
    <name type="scientific">Streptomyces galilaeus</name>
    <dbReference type="NCBI Taxonomy" id="33899"/>
    <lineage>
        <taxon>Bacteria</taxon>
        <taxon>Bacillati</taxon>
        <taxon>Actinomycetota</taxon>
        <taxon>Actinomycetes</taxon>
        <taxon>Kitasatosporales</taxon>
        <taxon>Streptomycetaceae</taxon>
        <taxon>Streptomyces</taxon>
    </lineage>
</organism>
<evidence type="ECO:0000313" key="2">
    <source>
        <dbReference type="Proteomes" id="UP001631993"/>
    </source>
</evidence>
<sequence>MAEAHSLAPELTCPDCATVSRRMHSRYGRRRAEYPVGGRRLVVKPKVRRFFCAAADCGRRTFVEQAIAAWDSGHEENRAAAGPYSAAACLGSPPRWQRSAWRSGCKASTPLWASPGWCR</sequence>
<protein>
    <submittedName>
        <fullName evidence="1">Transposase family protein</fullName>
    </submittedName>
</protein>
<gene>
    <name evidence="1" type="ORF">ACKI1S_08770</name>
</gene>
<evidence type="ECO:0000313" key="1">
    <source>
        <dbReference type="EMBL" id="MFM9646229.1"/>
    </source>
</evidence>
<accession>A0ABW9IEK3</accession>
<dbReference type="RefSeq" id="WP_397650820.1">
    <property type="nucleotide sequence ID" value="NZ_JBJVMW010000003.1"/>
</dbReference>
<proteinExistence type="predicted"/>